<dbReference type="GO" id="GO:0045892">
    <property type="term" value="P:negative regulation of DNA-templated transcription"/>
    <property type="evidence" value="ECO:0007669"/>
    <property type="project" value="InterPro"/>
</dbReference>
<evidence type="ECO:0000313" key="8">
    <source>
        <dbReference type="Proteomes" id="UP000515909"/>
    </source>
</evidence>
<dbReference type="PIRSF" id="PIRSF019455">
    <property type="entry name" value="CopR_AtkY"/>
    <property type="match status" value="1"/>
</dbReference>
<keyword evidence="2" id="KW-0805">Transcription regulation</keyword>
<evidence type="ECO:0000256" key="2">
    <source>
        <dbReference type="ARBA" id="ARBA00023015"/>
    </source>
</evidence>
<dbReference type="Proteomes" id="UP000515909">
    <property type="component" value="Chromosome"/>
</dbReference>
<keyword evidence="7" id="KW-1185">Reference proteome</keyword>
<dbReference type="Proteomes" id="UP000469440">
    <property type="component" value="Unassembled WGS sequence"/>
</dbReference>
<dbReference type="Gene3D" id="1.10.4040.10">
    <property type="entry name" value="Penicillinase repressor domain"/>
    <property type="match status" value="1"/>
</dbReference>
<protein>
    <submittedName>
        <fullName evidence="6">BlaI/MecI/CopY family transcriptional regulator</fullName>
    </submittedName>
    <submittedName>
        <fullName evidence="5">Penicillinase repressor</fullName>
    </submittedName>
</protein>
<comment type="similarity">
    <text evidence="1">Belongs to the BlaI transcriptional regulatory family.</text>
</comment>
<dbReference type="SUPFAM" id="SSF46785">
    <property type="entry name" value="Winged helix' DNA-binding domain"/>
    <property type="match status" value="1"/>
</dbReference>
<evidence type="ECO:0000313" key="6">
    <source>
        <dbReference type="EMBL" id="QNK42405.1"/>
    </source>
</evidence>
<dbReference type="EMBL" id="CP060286">
    <property type="protein sequence ID" value="QNK42405.1"/>
    <property type="molecule type" value="Genomic_DNA"/>
</dbReference>
<organism evidence="5 7">
    <name type="scientific">Caproicibacter fermentans</name>
    <dbReference type="NCBI Taxonomy" id="2576756"/>
    <lineage>
        <taxon>Bacteria</taxon>
        <taxon>Bacillati</taxon>
        <taxon>Bacillota</taxon>
        <taxon>Clostridia</taxon>
        <taxon>Eubacteriales</taxon>
        <taxon>Acutalibacteraceae</taxon>
        <taxon>Caproicibacter</taxon>
    </lineage>
</organism>
<reference evidence="5 7" key="1">
    <citation type="submission" date="2019-09" db="EMBL/GenBank/DDBJ databases">
        <title>Genome sequence of Clostridium sp. EA1.</title>
        <authorList>
            <person name="Poehlein A."/>
            <person name="Bengelsdorf F.R."/>
            <person name="Daniel R."/>
        </authorList>
    </citation>
    <scope>NUCLEOTIDE SEQUENCE [LARGE SCALE GENOMIC DNA]</scope>
    <source>
        <strain evidence="5 7">EA1</strain>
    </source>
</reference>
<keyword evidence="4" id="KW-0804">Transcription</keyword>
<evidence type="ECO:0000256" key="4">
    <source>
        <dbReference type="ARBA" id="ARBA00023163"/>
    </source>
</evidence>
<dbReference type="KEGG" id="cfem:HCR03_09450"/>
<dbReference type="InterPro" id="IPR036390">
    <property type="entry name" value="WH_DNA-bd_sf"/>
</dbReference>
<accession>A0A7G8TFL4</accession>
<name>A0A6N8HVK2_9FIRM</name>
<proteinExistence type="inferred from homology"/>
<dbReference type="EMBL" id="VWXL01000014">
    <property type="protein sequence ID" value="MVB09708.1"/>
    <property type="molecule type" value="Genomic_DNA"/>
</dbReference>
<dbReference type="GO" id="GO:0003677">
    <property type="term" value="F:DNA binding"/>
    <property type="evidence" value="ECO:0007669"/>
    <property type="project" value="UniProtKB-KW"/>
</dbReference>
<dbReference type="InterPro" id="IPR036388">
    <property type="entry name" value="WH-like_DNA-bd_sf"/>
</dbReference>
<accession>A0A6N8HVK2</accession>
<dbReference type="OrthoDB" id="9795583at2"/>
<evidence type="ECO:0000313" key="5">
    <source>
        <dbReference type="EMBL" id="MVB09708.1"/>
    </source>
</evidence>
<keyword evidence="3" id="KW-0238">DNA-binding</keyword>
<dbReference type="AlphaFoldDB" id="A0A6N8HVK2"/>
<dbReference type="InterPro" id="IPR005650">
    <property type="entry name" value="BlaI_family"/>
</dbReference>
<evidence type="ECO:0000256" key="3">
    <source>
        <dbReference type="ARBA" id="ARBA00023125"/>
    </source>
</evidence>
<dbReference type="Pfam" id="PF03965">
    <property type="entry name" value="Penicillinase_R"/>
    <property type="match status" value="1"/>
</dbReference>
<evidence type="ECO:0000313" key="7">
    <source>
        <dbReference type="Proteomes" id="UP000469440"/>
    </source>
</evidence>
<dbReference type="RefSeq" id="WP_066642686.1">
    <property type="nucleotide sequence ID" value="NZ_CP060286.1"/>
</dbReference>
<reference evidence="6 8" key="2">
    <citation type="submission" date="2020-08" db="EMBL/GenBank/DDBJ databases">
        <title>The isolate Caproiciproducens sp. 7D4C2 produces n-caproate at mildly acidic conditions from hexoses: genome and rBOX comparison with related strains and chain-elongating bacteria.</title>
        <authorList>
            <person name="Esquivel-Elizondo S."/>
            <person name="Bagci C."/>
            <person name="Temovska M."/>
            <person name="Jeon B.S."/>
            <person name="Bessarab I."/>
            <person name="Williams R.B.H."/>
            <person name="Huson D.H."/>
            <person name="Angenent L.T."/>
        </authorList>
    </citation>
    <scope>NUCLEOTIDE SEQUENCE [LARGE SCALE GENOMIC DNA]</scope>
    <source>
        <strain evidence="6 8">7D4C2</strain>
    </source>
</reference>
<gene>
    <name evidence="5" type="primary">blaI_1</name>
    <name evidence="5" type="ORF">CAFE_03730</name>
    <name evidence="6" type="ORF">HCR03_09450</name>
</gene>
<dbReference type="Gene3D" id="1.10.10.10">
    <property type="entry name" value="Winged helix-like DNA-binding domain superfamily/Winged helix DNA-binding domain"/>
    <property type="match status" value="1"/>
</dbReference>
<sequence>MRKIAKLPGAELKVMQAVWSCAEYPVTTARVREILGREKPWSVSALQTLLNRLIARGFLSSGRQGRNRCYTPLIGEKEYLADENRSILEKLNGNSVTRLVASLYDSHSITPEDLEELRAFLDERTGRT</sequence>
<evidence type="ECO:0000256" key="1">
    <source>
        <dbReference type="ARBA" id="ARBA00011046"/>
    </source>
</evidence>